<feature type="transmembrane region" description="Helical" evidence="1">
    <location>
        <begin position="122"/>
        <end position="145"/>
    </location>
</feature>
<sequence length="164" mass="18528">MASHIPFPYLAFFWWIEPVATLVGAYFAWFEPGSYLQLQHAASSPDPSAVPLGTNVVLRQLGNMYFVFAFNEAFVLRATKDLRVWRVFLLGLLIADFGHLYSCYPLGLESYLDVSKWNAIDYGNYLFVVIGATTRILFISGLGITETQTPSIRAKKPLNMPKHE</sequence>
<keyword evidence="1" id="KW-1133">Transmembrane helix</keyword>
<dbReference type="Pfam" id="PF24803">
    <property type="entry name" value="DUF7704"/>
    <property type="match status" value="1"/>
</dbReference>
<evidence type="ECO:0000259" key="2">
    <source>
        <dbReference type="Pfam" id="PF24803"/>
    </source>
</evidence>
<dbReference type="VEuPathDB" id="FungiDB:A1O9_06639"/>
<dbReference type="InterPro" id="IPR056121">
    <property type="entry name" value="DUF7704"/>
</dbReference>
<reference evidence="3 4" key="1">
    <citation type="submission" date="2013-03" db="EMBL/GenBank/DDBJ databases">
        <title>The Genome Sequence of Exophiala aquamarina CBS 119918.</title>
        <authorList>
            <consortium name="The Broad Institute Genomics Platform"/>
            <person name="Cuomo C."/>
            <person name="de Hoog S."/>
            <person name="Gorbushina A."/>
            <person name="Walker B."/>
            <person name="Young S.K."/>
            <person name="Zeng Q."/>
            <person name="Gargeya S."/>
            <person name="Fitzgerald M."/>
            <person name="Haas B."/>
            <person name="Abouelleil A."/>
            <person name="Allen A.W."/>
            <person name="Alvarado L."/>
            <person name="Arachchi H.M."/>
            <person name="Berlin A.M."/>
            <person name="Chapman S.B."/>
            <person name="Gainer-Dewar J."/>
            <person name="Goldberg J."/>
            <person name="Griggs A."/>
            <person name="Gujja S."/>
            <person name="Hansen M."/>
            <person name="Howarth C."/>
            <person name="Imamovic A."/>
            <person name="Ireland A."/>
            <person name="Larimer J."/>
            <person name="McCowan C."/>
            <person name="Murphy C."/>
            <person name="Pearson M."/>
            <person name="Poon T.W."/>
            <person name="Priest M."/>
            <person name="Roberts A."/>
            <person name="Saif S."/>
            <person name="Shea T."/>
            <person name="Sisk P."/>
            <person name="Sykes S."/>
            <person name="Wortman J."/>
            <person name="Nusbaum C."/>
            <person name="Birren B."/>
        </authorList>
    </citation>
    <scope>NUCLEOTIDE SEQUENCE [LARGE SCALE GENOMIC DNA]</scope>
    <source>
        <strain evidence="3 4">CBS 119918</strain>
    </source>
</reference>
<accession>A0A072PHD9</accession>
<keyword evidence="4" id="KW-1185">Reference proteome</keyword>
<dbReference type="HOGENOM" id="CLU_112091_0_0_1"/>
<organism evidence="3 4">
    <name type="scientific">Exophiala aquamarina CBS 119918</name>
    <dbReference type="NCBI Taxonomy" id="1182545"/>
    <lineage>
        <taxon>Eukaryota</taxon>
        <taxon>Fungi</taxon>
        <taxon>Dikarya</taxon>
        <taxon>Ascomycota</taxon>
        <taxon>Pezizomycotina</taxon>
        <taxon>Eurotiomycetes</taxon>
        <taxon>Chaetothyriomycetidae</taxon>
        <taxon>Chaetothyriales</taxon>
        <taxon>Herpotrichiellaceae</taxon>
        <taxon>Exophiala</taxon>
    </lineage>
</organism>
<proteinExistence type="predicted"/>
<dbReference type="GeneID" id="25281556"/>
<dbReference type="RefSeq" id="XP_013261303.1">
    <property type="nucleotide sequence ID" value="XM_013405849.1"/>
</dbReference>
<feature type="transmembrane region" description="Helical" evidence="1">
    <location>
        <begin position="12"/>
        <end position="30"/>
    </location>
</feature>
<dbReference type="Proteomes" id="UP000027920">
    <property type="component" value="Unassembled WGS sequence"/>
</dbReference>
<gene>
    <name evidence="3" type="ORF">A1O9_06639</name>
</gene>
<dbReference type="OrthoDB" id="2937326at2759"/>
<keyword evidence="1" id="KW-0472">Membrane</keyword>
<dbReference type="AlphaFoldDB" id="A0A072PHD9"/>
<evidence type="ECO:0000256" key="1">
    <source>
        <dbReference type="SAM" id="Phobius"/>
    </source>
</evidence>
<evidence type="ECO:0000313" key="3">
    <source>
        <dbReference type="EMBL" id="KEF58713.1"/>
    </source>
</evidence>
<keyword evidence="1" id="KW-0812">Transmembrane</keyword>
<feature type="transmembrane region" description="Helical" evidence="1">
    <location>
        <begin position="84"/>
        <end position="102"/>
    </location>
</feature>
<dbReference type="PANTHER" id="PTHR37019:SF1">
    <property type="entry name" value="EXPERA DOMAIN-CONTAINING PROTEIN"/>
    <property type="match status" value="1"/>
</dbReference>
<evidence type="ECO:0000313" key="4">
    <source>
        <dbReference type="Proteomes" id="UP000027920"/>
    </source>
</evidence>
<protein>
    <recommendedName>
        <fullName evidence="2">DUF7704 domain-containing protein</fullName>
    </recommendedName>
</protein>
<dbReference type="EMBL" id="AMGV01000004">
    <property type="protein sequence ID" value="KEF58713.1"/>
    <property type="molecule type" value="Genomic_DNA"/>
</dbReference>
<name>A0A072PHD9_9EURO</name>
<dbReference type="PANTHER" id="PTHR37019">
    <property type="entry name" value="CHROMOSOME 1, WHOLE GENOME SHOTGUN SEQUENCE"/>
    <property type="match status" value="1"/>
</dbReference>
<feature type="domain" description="DUF7704" evidence="2">
    <location>
        <begin position="2"/>
        <end position="142"/>
    </location>
</feature>
<comment type="caution">
    <text evidence="3">The sequence shown here is derived from an EMBL/GenBank/DDBJ whole genome shotgun (WGS) entry which is preliminary data.</text>
</comment>